<evidence type="ECO:0000313" key="2">
    <source>
        <dbReference type="Proteomes" id="UP000594454"/>
    </source>
</evidence>
<sequence length="89" mass="10602">MQIRRHPRSWQKSIEFFEGTSLYVVPCLNLQLITPSSKVRIRNNTQVGHYNKNVPNRFDRNNLWEGELFPDRQSSPLSFCHFIPNSIYH</sequence>
<accession>A0A7R8UC92</accession>
<gene>
    <name evidence="1" type="ORF">HERILL_LOCUS1399</name>
</gene>
<organism evidence="1 2">
    <name type="scientific">Hermetia illucens</name>
    <name type="common">Black soldier fly</name>
    <dbReference type="NCBI Taxonomy" id="343691"/>
    <lineage>
        <taxon>Eukaryota</taxon>
        <taxon>Metazoa</taxon>
        <taxon>Ecdysozoa</taxon>
        <taxon>Arthropoda</taxon>
        <taxon>Hexapoda</taxon>
        <taxon>Insecta</taxon>
        <taxon>Pterygota</taxon>
        <taxon>Neoptera</taxon>
        <taxon>Endopterygota</taxon>
        <taxon>Diptera</taxon>
        <taxon>Brachycera</taxon>
        <taxon>Stratiomyomorpha</taxon>
        <taxon>Stratiomyidae</taxon>
        <taxon>Hermetiinae</taxon>
        <taxon>Hermetia</taxon>
    </lineage>
</organism>
<keyword evidence="2" id="KW-1185">Reference proteome</keyword>
<protein>
    <submittedName>
        <fullName evidence="1">Uncharacterized protein</fullName>
    </submittedName>
</protein>
<proteinExistence type="predicted"/>
<reference evidence="1 2" key="1">
    <citation type="submission" date="2020-11" db="EMBL/GenBank/DDBJ databases">
        <authorList>
            <person name="Wallbank WR R."/>
            <person name="Pardo Diaz C."/>
            <person name="Kozak K."/>
            <person name="Martin S."/>
            <person name="Jiggins C."/>
            <person name="Moest M."/>
            <person name="Warren A I."/>
            <person name="Generalovic N T."/>
            <person name="Byers J.R.P. K."/>
            <person name="Montejo-Kovacevich G."/>
            <person name="Yen C E."/>
        </authorList>
    </citation>
    <scope>NUCLEOTIDE SEQUENCE [LARGE SCALE GENOMIC DNA]</scope>
</reference>
<evidence type="ECO:0000313" key="1">
    <source>
        <dbReference type="EMBL" id="CAD7078110.1"/>
    </source>
</evidence>
<dbReference type="InParanoid" id="A0A7R8UC92"/>
<name>A0A7R8UC92_HERIL</name>
<dbReference type="EMBL" id="LR899009">
    <property type="protein sequence ID" value="CAD7078110.1"/>
    <property type="molecule type" value="Genomic_DNA"/>
</dbReference>
<dbReference type="AlphaFoldDB" id="A0A7R8UC92"/>
<dbReference type="Proteomes" id="UP000594454">
    <property type="component" value="Chromosome 1"/>
</dbReference>